<keyword evidence="4" id="KW-1185">Reference proteome</keyword>
<name>A0A1W1YM05_9BURK</name>
<dbReference type="InterPro" id="IPR042100">
    <property type="entry name" value="Bug_dom1"/>
</dbReference>
<dbReference type="PIRSF" id="PIRSF017082">
    <property type="entry name" value="YflP"/>
    <property type="match status" value="1"/>
</dbReference>
<keyword evidence="2" id="KW-0732">Signal</keyword>
<dbReference type="PROSITE" id="PS51257">
    <property type="entry name" value="PROKAR_LIPOPROTEIN"/>
    <property type="match status" value="1"/>
</dbReference>
<dbReference type="OrthoDB" id="9148856at2"/>
<keyword evidence="3" id="KW-0675">Receptor</keyword>
<accession>A0A1W1YM05</accession>
<dbReference type="Gene3D" id="3.40.190.150">
    <property type="entry name" value="Bordetella uptake gene, domain 1"/>
    <property type="match status" value="1"/>
</dbReference>
<evidence type="ECO:0000313" key="4">
    <source>
        <dbReference type="Proteomes" id="UP000192708"/>
    </source>
</evidence>
<dbReference type="InterPro" id="IPR005064">
    <property type="entry name" value="BUG"/>
</dbReference>
<proteinExistence type="inferred from homology"/>
<dbReference type="PANTHER" id="PTHR42928:SF5">
    <property type="entry name" value="BLR1237 PROTEIN"/>
    <property type="match status" value="1"/>
</dbReference>
<dbReference type="Gene3D" id="3.40.190.10">
    <property type="entry name" value="Periplasmic binding protein-like II"/>
    <property type="match status" value="1"/>
</dbReference>
<reference evidence="3 4" key="1">
    <citation type="submission" date="2017-04" db="EMBL/GenBank/DDBJ databases">
        <authorList>
            <person name="Afonso C.L."/>
            <person name="Miller P.J."/>
            <person name="Scott M.A."/>
            <person name="Spackman E."/>
            <person name="Goraichik I."/>
            <person name="Dimitrov K.M."/>
            <person name="Suarez D.L."/>
            <person name="Swayne D.E."/>
        </authorList>
    </citation>
    <scope>NUCLEOTIDE SEQUENCE [LARGE SCALE GENOMIC DNA]</scope>
    <source>
        <strain evidence="3 4">VK13</strain>
    </source>
</reference>
<feature type="chain" id="PRO_5012348211" evidence="2">
    <location>
        <begin position="34"/>
        <end position="332"/>
    </location>
</feature>
<dbReference type="EMBL" id="FWXJ01000003">
    <property type="protein sequence ID" value="SMC37156.1"/>
    <property type="molecule type" value="Genomic_DNA"/>
</dbReference>
<dbReference type="Proteomes" id="UP000192708">
    <property type="component" value="Unassembled WGS sequence"/>
</dbReference>
<dbReference type="PANTHER" id="PTHR42928">
    <property type="entry name" value="TRICARBOXYLATE-BINDING PROTEIN"/>
    <property type="match status" value="1"/>
</dbReference>
<dbReference type="SUPFAM" id="SSF53850">
    <property type="entry name" value="Periplasmic binding protein-like II"/>
    <property type="match status" value="1"/>
</dbReference>
<comment type="similarity">
    <text evidence="1">Belongs to the UPF0065 (bug) family.</text>
</comment>
<dbReference type="Pfam" id="PF03401">
    <property type="entry name" value="TctC"/>
    <property type="match status" value="1"/>
</dbReference>
<dbReference type="RefSeq" id="WP_084282888.1">
    <property type="nucleotide sequence ID" value="NZ_FWXJ01000003.1"/>
</dbReference>
<feature type="signal peptide" evidence="2">
    <location>
        <begin position="1"/>
        <end position="33"/>
    </location>
</feature>
<evidence type="ECO:0000256" key="2">
    <source>
        <dbReference type="SAM" id="SignalP"/>
    </source>
</evidence>
<sequence length="332" mass="36020">MTLKFYKALHQFKSSVLTLSTMLFIACPCLAIAQTWPNQTIKIIVPFPAGGGTDALARTISIELGKLLNQTVYVENKPGANGIIGAQFVALAPPDGNTVLLTIASFAISPAFSKKLPFDVDKDFAPVSLVAKYPYLLTTGSQSELKTFKQFYEFAKLHPGKLSYASSGNGSGPHLGMELINDRLGLNTIHVPYKGAAPANNDLLGGNVDIMLNNLLASSSLIKSKKLNVLAVTTAQRSTALPEVPTLIELGYPNMEVVGWYGVFLPEKTPKVIVNKLSESIKKVIQNPDILARLNQDGAIPIASTPSEFKEFFNADKARWMQLSKKIKLELD</sequence>
<dbReference type="STRING" id="1938817.SAMN06296008_103171"/>
<protein>
    <submittedName>
        <fullName evidence="3">Tripartite-type tricarboxylate transporter, receptor component TctC</fullName>
    </submittedName>
</protein>
<dbReference type="CDD" id="cd13578">
    <property type="entry name" value="PBP2_Bug27"/>
    <property type="match status" value="1"/>
</dbReference>
<organism evidence="3 4">
    <name type="scientific">Polynucleobacter kasalickyi</name>
    <dbReference type="NCBI Taxonomy" id="1938817"/>
    <lineage>
        <taxon>Bacteria</taxon>
        <taxon>Pseudomonadati</taxon>
        <taxon>Pseudomonadota</taxon>
        <taxon>Betaproteobacteria</taxon>
        <taxon>Burkholderiales</taxon>
        <taxon>Burkholderiaceae</taxon>
        <taxon>Polynucleobacter</taxon>
    </lineage>
</organism>
<evidence type="ECO:0000256" key="1">
    <source>
        <dbReference type="ARBA" id="ARBA00006987"/>
    </source>
</evidence>
<dbReference type="AlphaFoldDB" id="A0A1W1YM05"/>
<evidence type="ECO:0000313" key="3">
    <source>
        <dbReference type="EMBL" id="SMC37156.1"/>
    </source>
</evidence>
<gene>
    <name evidence="3" type="ORF">SAMN06296008_103171</name>
</gene>